<keyword evidence="3 4" id="KW-0687">Ribonucleoprotein</keyword>
<dbReference type="InterPro" id="IPR047859">
    <property type="entry name" value="Ribosomal_bL17_CS"/>
</dbReference>
<dbReference type="GO" id="GO:0003735">
    <property type="term" value="F:structural constituent of ribosome"/>
    <property type="evidence" value="ECO:0007669"/>
    <property type="project" value="InterPro"/>
</dbReference>
<dbReference type="InterPro" id="IPR000456">
    <property type="entry name" value="Ribosomal_bL17"/>
</dbReference>
<comment type="similarity">
    <text evidence="1 4 5">Belongs to the bacterial ribosomal protein bL17 family.</text>
</comment>
<keyword evidence="2 4" id="KW-0689">Ribosomal protein</keyword>
<dbReference type="RefSeq" id="WP_123289410.1">
    <property type="nucleotide sequence ID" value="NZ_RJVA01000010.1"/>
</dbReference>
<evidence type="ECO:0000256" key="3">
    <source>
        <dbReference type="ARBA" id="ARBA00023274"/>
    </source>
</evidence>
<evidence type="ECO:0000313" key="6">
    <source>
        <dbReference type="EMBL" id="ROR01706.1"/>
    </source>
</evidence>
<gene>
    <name evidence="4" type="primary">rplQ</name>
    <name evidence="6" type="ORF">EDC27_0889</name>
</gene>
<dbReference type="NCBIfam" id="TIGR00059">
    <property type="entry name" value="L17"/>
    <property type="match status" value="1"/>
</dbReference>
<proteinExistence type="inferred from homology"/>
<organism evidence="6 7">
    <name type="scientific">Desulfosoma caldarium</name>
    <dbReference type="NCBI Taxonomy" id="610254"/>
    <lineage>
        <taxon>Bacteria</taxon>
        <taxon>Pseudomonadati</taxon>
        <taxon>Thermodesulfobacteriota</taxon>
        <taxon>Syntrophobacteria</taxon>
        <taxon>Syntrophobacterales</taxon>
        <taxon>Syntrophobacteraceae</taxon>
        <taxon>Desulfosoma</taxon>
    </lineage>
</organism>
<evidence type="ECO:0000256" key="2">
    <source>
        <dbReference type="ARBA" id="ARBA00022980"/>
    </source>
</evidence>
<dbReference type="InterPro" id="IPR036373">
    <property type="entry name" value="Ribosomal_bL17_sf"/>
</dbReference>
<evidence type="ECO:0000256" key="1">
    <source>
        <dbReference type="ARBA" id="ARBA00008777"/>
    </source>
</evidence>
<dbReference type="Pfam" id="PF01196">
    <property type="entry name" value="Ribosomal_L17"/>
    <property type="match status" value="1"/>
</dbReference>
<dbReference type="Gene3D" id="3.90.1030.10">
    <property type="entry name" value="Ribosomal protein L17"/>
    <property type="match status" value="1"/>
</dbReference>
<dbReference type="GO" id="GO:0006412">
    <property type="term" value="P:translation"/>
    <property type="evidence" value="ECO:0007669"/>
    <property type="project" value="UniProtKB-UniRule"/>
</dbReference>
<evidence type="ECO:0000256" key="4">
    <source>
        <dbReference type="HAMAP-Rule" id="MF_01368"/>
    </source>
</evidence>
<comment type="caution">
    <text evidence="6">The sequence shown here is derived from an EMBL/GenBank/DDBJ whole genome shotgun (WGS) entry which is preliminary data.</text>
</comment>
<sequence length="138" mass="15675">MRHRKSGRKLNRTSSHRTAMFRNMVTSLLEHERIVTTIPKAKEIRRWAEAMITLGKRGDLHARRQALAVIRAKGVVHKLFAELGPRYQARQGGYTRIVKMGFRKGDGAPMCLIELTGAEIKTTPKKKTQSEEPTAAQR</sequence>
<dbReference type="AlphaFoldDB" id="A0A3N1VFR9"/>
<dbReference type="PANTHER" id="PTHR14413:SF16">
    <property type="entry name" value="LARGE RIBOSOMAL SUBUNIT PROTEIN BL17M"/>
    <property type="match status" value="1"/>
</dbReference>
<dbReference type="EMBL" id="RJVA01000010">
    <property type="protein sequence ID" value="ROR01706.1"/>
    <property type="molecule type" value="Genomic_DNA"/>
</dbReference>
<dbReference type="OrthoDB" id="9809073at2"/>
<dbReference type="Proteomes" id="UP000276223">
    <property type="component" value="Unassembled WGS sequence"/>
</dbReference>
<dbReference type="PANTHER" id="PTHR14413">
    <property type="entry name" value="RIBOSOMAL PROTEIN L17"/>
    <property type="match status" value="1"/>
</dbReference>
<evidence type="ECO:0000256" key="5">
    <source>
        <dbReference type="RuleBase" id="RU000660"/>
    </source>
</evidence>
<dbReference type="SUPFAM" id="SSF64263">
    <property type="entry name" value="Prokaryotic ribosomal protein L17"/>
    <property type="match status" value="1"/>
</dbReference>
<dbReference type="PROSITE" id="PS01167">
    <property type="entry name" value="RIBOSOMAL_L17"/>
    <property type="match status" value="1"/>
</dbReference>
<dbReference type="HAMAP" id="MF_01368">
    <property type="entry name" value="Ribosomal_bL17"/>
    <property type="match status" value="1"/>
</dbReference>
<evidence type="ECO:0000313" key="7">
    <source>
        <dbReference type="Proteomes" id="UP000276223"/>
    </source>
</evidence>
<dbReference type="GO" id="GO:0022625">
    <property type="term" value="C:cytosolic large ribosomal subunit"/>
    <property type="evidence" value="ECO:0007669"/>
    <property type="project" value="TreeGrafter"/>
</dbReference>
<comment type="subunit">
    <text evidence="4">Part of the 50S ribosomal subunit. Contacts protein L32.</text>
</comment>
<keyword evidence="7" id="KW-1185">Reference proteome</keyword>
<reference evidence="6 7" key="1">
    <citation type="submission" date="2018-11" db="EMBL/GenBank/DDBJ databases">
        <title>Genomic Encyclopedia of Type Strains, Phase IV (KMG-IV): sequencing the most valuable type-strain genomes for metagenomic binning, comparative biology and taxonomic classification.</title>
        <authorList>
            <person name="Goeker M."/>
        </authorList>
    </citation>
    <scope>NUCLEOTIDE SEQUENCE [LARGE SCALE GENOMIC DNA]</scope>
    <source>
        <strain evidence="6 7">DSM 22027</strain>
    </source>
</reference>
<accession>A0A3N1VFR9</accession>
<name>A0A3N1VFR9_9BACT</name>
<dbReference type="FunFam" id="3.90.1030.10:FF:000001">
    <property type="entry name" value="50S ribosomal protein L17"/>
    <property type="match status" value="1"/>
</dbReference>
<protein>
    <recommendedName>
        <fullName evidence="4">Large ribosomal subunit protein bL17</fullName>
    </recommendedName>
</protein>